<feature type="domain" description="XPA C-terminal" evidence="14">
    <location>
        <begin position="179"/>
        <end position="229"/>
    </location>
</feature>
<evidence type="ECO:0000256" key="3">
    <source>
        <dbReference type="ARBA" id="ARBA00006538"/>
    </source>
</evidence>
<dbReference type="Proteomes" id="UP000076532">
    <property type="component" value="Unassembled WGS sequence"/>
</dbReference>
<evidence type="ECO:0000259" key="16">
    <source>
        <dbReference type="Pfam" id="PF20789"/>
    </source>
</evidence>
<dbReference type="CDD" id="cd21077">
    <property type="entry name" value="DBD_Rad14"/>
    <property type="match status" value="1"/>
</dbReference>
<keyword evidence="5" id="KW-0227">DNA damage</keyword>
<keyword evidence="18" id="KW-1185">Reference proteome</keyword>
<keyword evidence="7" id="KW-0378">Hydrolase</keyword>
<evidence type="ECO:0000259" key="14">
    <source>
        <dbReference type="Pfam" id="PF05181"/>
    </source>
</evidence>
<dbReference type="OrthoDB" id="68328at2759"/>
<dbReference type="Pfam" id="PF13622">
    <property type="entry name" value="4HBT_3"/>
    <property type="match status" value="1"/>
</dbReference>
<dbReference type="InterPro" id="IPR042171">
    <property type="entry name" value="Acyl-CoA_hotdog"/>
</dbReference>
<dbReference type="GO" id="GO:0006637">
    <property type="term" value="P:acyl-CoA metabolic process"/>
    <property type="evidence" value="ECO:0007669"/>
    <property type="project" value="InterPro"/>
</dbReference>
<comment type="similarity">
    <text evidence="3">Belongs to the C/M/P thioester hydrolase family.</text>
</comment>
<evidence type="ECO:0000256" key="11">
    <source>
        <dbReference type="ARBA" id="ARBA00023242"/>
    </source>
</evidence>
<evidence type="ECO:0000256" key="12">
    <source>
        <dbReference type="ARBA" id="ARBA00072989"/>
    </source>
</evidence>
<keyword evidence="6" id="KW-0863">Zinc-finger</keyword>
<evidence type="ECO:0000313" key="17">
    <source>
        <dbReference type="EMBL" id="KZP32226.1"/>
    </source>
</evidence>
<dbReference type="InterPro" id="IPR000465">
    <property type="entry name" value="XPA/RAD14"/>
</dbReference>
<keyword evidence="9" id="KW-0238">DNA-binding</keyword>
<dbReference type="InterPro" id="IPR022658">
    <property type="entry name" value="XPA_CS"/>
</dbReference>
<dbReference type="GO" id="GO:0047617">
    <property type="term" value="F:fatty acyl-CoA hydrolase activity"/>
    <property type="evidence" value="ECO:0007669"/>
    <property type="project" value="InterPro"/>
</dbReference>
<keyword evidence="10" id="KW-0234">DNA repair</keyword>
<protein>
    <recommendedName>
        <fullName evidence="12">DNA repair protein RAD14</fullName>
    </recommendedName>
</protein>
<dbReference type="InterPro" id="IPR009061">
    <property type="entry name" value="DNA-bd_dom_put_sf"/>
</dbReference>
<dbReference type="EMBL" id="KV417486">
    <property type="protein sequence ID" value="KZP32226.1"/>
    <property type="molecule type" value="Genomic_DNA"/>
</dbReference>
<sequence length="622" mass="71158">MEEIARPRTPPSRPVPSTVQLTPEQVKRIEINRLKAKAKQRQHEQAASSSSSSQPNANNKRPIGVTPANSNSPTAPKTQPKLKRDGRLGKYFDYDLSKMVNSKGGFLVEDNKEVDEDARIKARERERERSKQNAEPPIFLDPSLNPKCSECRSIDIDQEYKKVFGCLVCNKCKNEKPEKYSLLTKTECKEDYLLTDPELRDHEVMPHLLKANPHQSTYANMMLFLRQQVEEFAWKKWGSPEALDEEYEKRAAEKKRQKNKKFEQSLKELRKRTREGVWQRRRDEEHKHVFSQVEDLPSGDKNQAEHTHISTALEVEKLETNLFRSKTLWTPPRARGVFGGQVISQALVSATNTVDKAFSLHSMHCYFLLSASPAVPIVYSVECLREGRSYTTRLVKAVQNGAIIFILMSSFHKSEYWQPEHHWKMPINVPAPEDCELEEVTWAKKLQSNGLATSEDSRTMWKHFISERSKSPIAVKVAKFHDVDEKGIVTYAYWMSARNLGKDTPAPFQKCIVAYLSDLYFIGTTSRTLGLNRNKDGPDSVSMVSSLDHSIYFYDNEFDCDDWLLYVVTSPRTGMGRGTVLGRIYTRDGKLIAVTGQEGVVRAKRRNPAEAKEPEVTNKSKL</sequence>
<evidence type="ECO:0000256" key="10">
    <source>
        <dbReference type="ARBA" id="ARBA00023204"/>
    </source>
</evidence>
<evidence type="ECO:0000256" key="4">
    <source>
        <dbReference type="ARBA" id="ARBA00022723"/>
    </source>
</evidence>
<dbReference type="GO" id="GO:0009062">
    <property type="term" value="P:fatty acid catabolic process"/>
    <property type="evidence" value="ECO:0007669"/>
    <property type="project" value="TreeGrafter"/>
</dbReference>
<keyword evidence="11" id="KW-0539">Nucleus</keyword>
<dbReference type="CDD" id="cd03444">
    <property type="entry name" value="Thioesterase_II_repeat1"/>
    <property type="match status" value="1"/>
</dbReference>
<feature type="domain" description="Acyl-CoA thioesterase-like N-terminal HotDog" evidence="15">
    <location>
        <begin position="329"/>
        <end position="411"/>
    </location>
</feature>
<dbReference type="Pfam" id="PF20789">
    <property type="entry name" value="4HBT_3C"/>
    <property type="match status" value="1"/>
</dbReference>
<evidence type="ECO:0000256" key="1">
    <source>
        <dbReference type="ARBA" id="ARBA00004123"/>
    </source>
</evidence>
<dbReference type="InterPro" id="IPR037129">
    <property type="entry name" value="XPA_sf"/>
</dbReference>
<evidence type="ECO:0000256" key="13">
    <source>
        <dbReference type="SAM" id="MobiDB-lite"/>
    </source>
</evidence>
<evidence type="ECO:0000256" key="5">
    <source>
        <dbReference type="ARBA" id="ARBA00022763"/>
    </source>
</evidence>
<evidence type="ECO:0000256" key="2">
    <source>
        <dbReference type="ARBA" id="ARBA00005548"/>
    </source>
</evidence>
<keyword evidence="8" id="KW-0862">Zinc</keyword>
<dbReference type="NCBIfam" id="TIGR00598">
    <property type="entry name" value="rad14"/>
    <property type="match status" value="1"/>
</dbReference>
<dbReference type="PANTHER" id="PTHR11066:SF34">
    <property type="entry name" value="ACYL-COENZYME A THIOESTERASE 8"/>
    <property type="match status" value="1"/>
</dbReference>
<dbReference type="GO" id="GO:0003684">
    <property type="term" value="F:damaged DNA binding"/>
    <property type="evidence" value="ECO:0007669"/>
    <property type="project" value="InterPro"/>
</dbReference>
<keyword evidence="4" id="KW-0479">Metal-binding</keyword>
<dbReference type="Gene3D" id="2.40.160.210">
    <property type="entry name" value="Acyl-CoA thioesterase, double hotdog domain"/>
    <property type="match status" value="1"/>
</dbReference>
<feature type="domain" description="Acyl-CoA thioesterase-like C-terminal" evidence="16">
    <location>
        <begin position="474"/>
        <end position="601"/>
    </location>
</feature>
<dbReference type="GO" id="GO:0008270">
    <property type="term" value="F:zinc ion binding"/>
    <property type="evidence" value="ECO:0007669"/>
    <property type="project" value="UniProtKB-KW"/>
</dbReference>
<feature type="compositionally biased region" description="Polar residues" evidence="13">
    <location>
        <begin position="67"/>
        <end position="77"/>
    </location>
</feature>
<dbReference type="InterPro" id="IPR049449">
    <property type="entry name" value="TesB_ACOT8-like_N"/>
</dbReference>
<dbReference type="SUPFAM" id="SSF54637">
    <property type="entry name" value="Thioesterase/thiol ester dehydrase-isomerase"/>
    <property type="match status" value="2"/>
</dbReference>
<feature type="region of interest" description="Disordered" evidence="13">
    <location>
        <begin position="116"/>
        <end position="138"/>
    </location>
</feature>
<dbReference type="AlphaFoldDB" id="A0A166V0L0"/>
<proteinExistence type="inferred from homology"/>
<organism evidence="17 18">
    <name type="scientific">Athelia psychrophila</name>
    <dbReference type="NCBI Taxonomy" id="1759441"/>
    <lineage>
        <taxon>Eukaryota</taxon>
        <taxon>Fungi</taxon>
        <taxon>Dikarya</taxon>
        <taxon>Basidiomycota</taxon>
        <taxon>Agaricomycotina</taxon>
        <taxon>Agaricomycetes</taxon>
        <taxon>Agaricomycetidae</taxon>
        <taxon>Atheliales</taxon>
        <taxon>Atheliaceae</taxon>
        <taxon>Athelia</taxon>
    </lineage>
</organism>
<comment type="subcellular location">
    <subcellularLocation>
        <location evidence="1">Nucleus</location>
    </subcellularLocation>
</comment>
<reference evidence="17 18" key="1">
    <citation type="journal article" date="2016" name="Mol. Biol. Evol.">
        <title>Comparative Genomics of Early-Diverging Mushroom-Forming Fungi Provides Insights into the Origins of Lignocellulose Decay Capabilities.</title>
        <authorList>
            <person name="Nagy L.G."/>
            <person name="Riley R."/>
            <person name="Tritt A."/>
            <person name="Adam C."/>
            <person name="Daum C."/>
            <person name="Floudas D."/>
            <person name="Sun H."/>
            <person name="Yadav J.S."/>
            <person name="Pangilinan J."/>
            <person name="Larsson K.H."/>
            <person name="Matsuura K."/>
            <person name="Barry K."/>
            <person name="Labutti K."/>
            <person name="Kuo R."/>
            <person name="Ohm R.A."/>
            <person name="Bhattacharya S.S."/>
            <person name="Shirouzu T."/>
            <person name="Yoshinaga Y."/>
            <person name="Martin F.M."/>
            <person name="Grigoriev I.V."/>
            <person name="Hibbett D.S."/>
        </authorList>
    </citation>
    <scope>NUCLEOTIDE SEQUENCE [LARGE SCALE GENOMIC DNA]</scope>
    <source>
        <strain evidence="17 18">CBS 109695</strain>
    </source>
</reference>
<dbReference type="GO" id="GO:0006289">
    <property type="term" value="P:nucleotide-excision repair"/>
    <property type="evidence" value="ECO:0007669"/>
    <property type="project" value="InterPro"/>
</dbReference>
<accession>A0A166V0L0</accession>
<dbReference type="PANTHER" id="PTHR11066">
    <property type="entry name" value="ACYL-COA THIOESTERASE"/>
    <property type="match status" value="1"/>
</dbReference>
<dbReference type="InterPro" id="IPR003703">
    <property type="entry name" value="Acyl_CoA_thio"/>
</dbReference>
<dbReference type="GO" id="GO:0005634">
    <property type="term" value="C:nucleus"/>
    <property type="evidence" value="ECO:0007669"/>
    <property type="project" value="UniProtKB-SubCell"/>
</dbReference>
<gene>
    <name evidence="17" type="ORF">FIBSPDRAFT_916452</name>
</gene>
<evidence type="ECO:0000313" key="18">
    <source>
        <dbReference type="Proteomes" id="UP000076532"/>
    </source>
</evidence>
<dbReference type="InterPro" id="IPR022656">
    <property type="entry name" value="XPA_C"/>
</dbReference>
<evidence type="ECO:0000256" key="9">
    <source>
        <dbReference type="ARBA" id="ARBA00023125"/>
    </source>
</evidence>
<evidence type="ECO:0000256" key="6">
    <source>
        <dbReference type="ARBA" id="ARBA00022771"/>
    </source>
</evidence>
<evidence type="ECO:0000256" key="8">
    <source>
        <dbReference type="ARBA" id="ARBA00022833"/>
    </source>
</evidence>
<evidence type="ECO:0000256" key="7">
    <source>
        <dbReference type="ARBA" id="ARBA00022801"/>
    </source>
</evidence>
<dbReference type="STRING" id="436010.A0A166V0L0"/>
<dbReference type="CDD" id="cd03445">
    <property type="entry name" value="Thioesterase_II_repeat2"/>
    <property type="match status" value="1"/>
</dbReference>
<dbReference type="SUPFAM" id="SSF46955">
    <property type="entry name" value="Putative DNA-binding domain"/>
    <property type="match status" value="1"/>
</dbReference>
<feature type="compositionally biased region" description="Basic and acidic residues" evidence="13">
    <location>
        <begin position="117"/>
        <end position="132"/>
    </location>
</feature>
<dbReference type="PROSITE" id="PS00753">
    <property type="entry name" value="XPA_2"/>
    <property type="match status" value="1"/>
</dbReference>
<dbReference type="Gene3D" id="3.90.530.10">
    <property type="entry name" value="XPA C-terminal domain"/>
    <property type="match status" value="1"/>
</dbReference>
<dbReference type="FunFam" id="3.90.530.10:FF:000003">
    <property type="entry name" value="Dna repair rad14 protein"/>
    <property type="match status" value="1"/>
</dbReference>
<dbReference type="InterPro" id="IPR029069">
    <property type="entry name" value="HotDog_dom_sf"/>
</dbReference>
<dbReference type="InterPro" id="IPR049450">
    <property type="entry name" value="ACOT8-like_C"/>
</dbReference>
<dbReference type="GO" id="GO:0005782">
    <property type="term" value="C:peroxisomal matrix"/>
    <property type="evidence" value="ECO:0007669"/>
    <property type="project" value="UniProtKB-SubCell"/>
</dbReference>
<evidence type="ECO:0000259" key="15">
    <source>
        <dbReference type="Pfam" id="PF13622"/>
    </source>
</evidence>
<dbReference type="Pfam" id="PF05181">
    <property type="entry name" value="XPA_C"/>
    <property type="match status" value="1"/>
</dbReference>
<feature type="region of interest" description="Disordered" evidence="13">
    <location>
        <begin position="1"/>
        <end position="86"/>
    </location>
</feature>
<name>A0A166V0L0_9AGAM</name>
<comment type="similarity">
    <text evidence="2">Belongs to the XPA family.</text>
</comment>